<dbReference type="Pfam" id="PF04900">
    <property type="entry name" value="Fcf1"/>
    <property type="match status" value="1"/>
</dbReference>
<reference evidence="1 2" key="1">
    <citation type="journal article" date="2017" name="Mol. Plant">
        <title>The Genome of Medicinal Plant Macleaya cordata Provides New Insights into Benzylisoquinoline Alkaloids Metabolism.</title>
        <authorList>
            <person name="Liu X."/>
            <person name="Liu Y."/>
            <person name="Huang P."/>
            <person name="Ma Y."/>
            <person name="Qing Z."/>
            <person name="Tang Q."/>
            <person name="Cao H."/>
            <person name="Cheng P."/>
            <person name="Zheng Y."/>
            <person name="Yuan Z."/>
            <person name="Zhou Y."/>
            <person name="Liu J."/>
            <person name="Tang Z."/>
            <person name="Zhuo Y."/>
            <person name="Zhang Y."/>
            <person name="Yu L."/>
            <person name="Huang J."/>
            <person name="Yang P."/>
            <person name="Peng Q."/>
            <person name="Zhang J."/>
            <person name="Jiang W."/>
            <person name="Zhang Z."/>
            <person name="Lin K."/>
            <person name="Ro D.K."/>
            <person name="Chen X."/>
            <person name="Xiong X."/>
            <person name="Shang Y."/>
            <person name="Huang S."/>
            <person name="Zeng J."/>
        </authorList>
    </citation>
    <scope>NUCLEOTIDE SEQUENCE [LARGE SCALE GENOMIC DNA]</scope>
    <source>
        <strain evidence="2">cv. BLH2017</strain>
        <tissue evidence="1">Root</tissue>
    </source>
</reference>
<dbReference type="GO" id="GO:0032040">
    <property type="term" value="C:small-subunit processome"/>
    <property type="evidence" value="ECO:0007669"/>
    <property type="project" value="InterPro"/>
</dbReference>
<keyword evidence="2" id="KW-1185">Reference proteome</keyword>
<gene>
    <name evidence="1" type="ORF">BVC80_1815g34</name>
</gene>
<evidence type="ECO:0000313" key="2">
    <source>
        <dbReference type="Proteomes" id="UP000195402"/>
    </source>
</evidence>
<organism evidence="1 2">
    <name type="scientific">Macleaya cordata</name>
    <name type="common">Five-seeded plume-poppy</name>
    <name type="synonym">Bocconia cordata</name>
    <dbReference type="NCBI Taxonomy" id="56857"/>
    <lineage>
        <taxon>Eukaryota</taxon>
        <taxon>Viridiplantae</taxon>
        <taxon>Streptophyta</taxon>
        <taxon>Embryophyta</taxon>
        <taxon>Tracheophyta</taxon>
        <taxon>Spermatophyta</taxon>
        <taxon>Magnoliopsida</taxon>
        <taxon>Ranunculales</taxon>
        <taxon>Papaveraceae</taxon>
        <taxon>Papaveroideae</taxon>
        <taxon>Macleaya</taxon>
    </lineage>
</organism>
<evidence type="ECO:0000313" key="1">
    <source>
        <dbReference type="EMBL" id="OVA14630.1"/>
    </source>
</evidence>
<dbReference type="InterPro" id="IPR006984">
    <property type="entry name" value="Fcf1/UTP23"/>
</dbReference>
<dbReference type="Proteomes" id="UP000195402">
    <property type="component" value="Unassembled WGS sequence"/>
</dbReference>
<dbReference type="EMBL" id="MVGT01001027">
    <property type="protein sequence ID" value="OVA14630.1"/>
    <property type="molecule type" value="Genomic_DNA"/>
</dbReference>
<dbReference type="OrthoDB" id="25675at2759"/>
<dbReference type="AlphaFoldDB" id="A0A200QW38"/>
<dbReference type="InParanoid" id="A0A200QW38"/>
<protein>
    <submittedName>
        <fullName evidence="1">Uncharacterized protein</fullName>
    </submittedName>
</protein>
<dbReference type="STRING" id="56857.A0A200QW38"/>
<comment type="caution">
    <text evidence="1">The sequence shown here is derived from an EMBL/GenBank/DDBJ whole genome shotgun (WGS) entry which is preliminary data.</text>
</comment>
<accession>A0A200QW38</accession>
<proteinExistence type="predicted"/>
<name>A0A200QW38_MACCD</name>
<sequence length="97" mass="10707">MELLFITFLSIKSPHPVTPSPISLALQPRSSLPELKSLGNSYSKSVEAACNLSTARCDHEKRKSAAGCLEEVIGEKKYRALLFCYSRHLSSNKVLRG</sequence>